<protein>
    <recommendedName>
        <fullName evidence="5">Protein BatD</fullName>
    </recommendedName>
</protein>
<evidence type="ECO:0008006" key="5">
    <source>
        <dbReference type="Google" id="ProtNLM"/>
    </source>
</evidence>
<proteinExistence type="predicted"/>
<feature type="transmembrane region" description="Helical" evidence="1">
    <location>
        <begin position="284"/>
        <end position="301"/>
    </location>
</feature>
<keyword evidence="2" id="KW-0732">Signal</keyword>
<dbReference type="RefSeq" id="WP_136059901.1">
    <property type="nucleotide sequence ID" value="NZ_CAAHFH010000001.1"/>
</dbReference>
<evidence type="ECO:0000313" key="3">
    <source>
        <dbReference type="EMBL" id="VGO18416.1"/>
    </source>
</evidence>
<dbReference type="EMBL" id="CAAHFH010000001">
    <property type="protein sequence ID" value="VGO18416.1"/>
    <property type="molecule type" value="Genomic_DNA"/>
</dbReference>
<feature type="chain" id="PRO_5025557648" description="Protein BatD" evidence="2">
    <location>
        <begin position="22"/>
        <end position="416"/>
    </location>
</feature>
<evidence type="ECO:0000256" key="2">
    <source>
        <dbReference type="SAM" id="SignalP"/>
    </source>
</evidence>
<keyword evidence="1" id="KW-1133">Transmembrane helix</keyword>
<organism evidence="3 4">
    <name type="scientific">Pontiella sulfatireligans</name>
    <dbReference type="NCBI Taxonomy" id="2750658"/>
    <lineage>
        <taxon>Bacteria</taxon>
        <taxon>Pseudomonadati</taxon>
        <taxon>Kiritimatiellota</taxon>
        <taxon>Kiritimatiellia</taxon>
        <taxon>Kiritimatiellales</taxon>
        <taxon>Pontiellaceae</taxon>
        <taxon>Pontiella</taxon>
    </lineage>
</organism>
<evidence type="ECO:0000256" key="1">
    <source>
        <dbReference type="SAM" id="Phobius"/>
    </source>
</evidence>
<evidence type="ECO:0000313" key="4">
    <source>
        <dbReference type="Proteomes" id="UP000346198"/>
    </source>
</evidence>
<keyword evidence="1" id="KW-0812">Transmembrane</keyword>
<gene>
    <name evidence="3" type="ORF">SCARR_00469</name>
</gene>
<reference evidence="3 4" key="1">
    <citation type="submission" date="2019-04" db="EMBL/GenBank/DDBJ databases">
        <authorList>
            <person name="Van Vliet M D."/>
        </authorList>
    </citation>
    <scope>NUCLEOTIDE SEQUENCE [LARGE SCALE GENOMIC DNA]</scope>
    <source>
        <strain evidence="3 4">F21</strain>
    </source>
</reference>
<keyword evidence="1" id="KW-0472">Membrane</keyword>
<feature type="signal peptide" evidence="2">
    <location>
        <begin position="1"/>
        <end position="21"/>
    </location>
</feature>
<dbReference type="Proteomes" id="UP000346198">
    <property type="component" value="Unassembled WGS sequence"/>
</dbReference>
<dbReference type="InterPro" id="IPR025738">
    <property type="entry name" value="BatD"/>
</dbReference>
<dbReference type="PANTHER" id="PTHR40940">
    <property type="entry name" value="PROTEIN BATD-RELATED"/>
    <property type="match status" value="1"/>
</dbReference>
<keyword evidence="4" id="KW-1185">Reference proteome</keyword>
<sequence length="416" mass="46356">MKQRLSILLLLLFCGSHSLFAEIYVKAQIADQDKPIWVGQRVRIKIDALASDGWIGISKINLDDINGALILDRNPGGVTISETVDGQRCSGQRKEIFIYPQRNGKIRIPEFSIQVEPRAAGASTTTESINKPVPSLSFKAQLPEGAGSGTLVSTTDLKATQQWSLESTEVSVGDAVERKIRIEADDLPGMLFQPLEVEETEGLGIYRKQPSIEDRMNRGQLRGVREDSVTIVFEAAGTYIIPDISVQWFDLKSGQLKTETLQGRTFTVQGVSALADEKSGSRTLTMTAGAIVLLLLLAAGLRPMIRRKRAALQSSEWMAFQHVRRMARKDSPKALLNALLQWGDQLEEGFRLDTFLQRNGDTIALQSLELFYQSIWSNAPAQQTAFLKSMTQARRNYFRQLKKTAREQKLLPPLNP</sequence>
<accession>A0A6C2UGT3</accession>
<dbReference type="AlphaFoldDB" id="A0A6C2UGT3"/>
<name>A0A6C2UGT3_9BACT</name>
<dbReference type="PANTHER" id="PTHR40940:SF1">
    <property type="entry name" value="PROTEIN BATD"/>
    <property type="match status" value="1"/>
</dbReference>